<proteinExistence type="predicted"/>
<dbReference type="Proteomes" id="UP001060245">
    <property type="component" value="Chromosome"/>
</dbReference>
<evidence type="ECO:0000313" key="2">
    <source>
        <dbReference type="Proteomes" id="UP001060245"/>
    </source>
</evidence>
<gene>
    <name evidence="1" type="ORF">NMQ05_01070</name>
</gene>
<name>A0ACD4B6H6_MICMQ</name>
<dbReference type="EMBL" id="CP101471">
    <property type="protein sequence ID" value="UTT53198.1"/>
    <property type="molecule type" value="Genomic_DNA"/>
</dbReference>
<organism evidence="1 2">
    <name type="scientific">Microbacterium maritypicum</name>
    <name type="common">Microbacterium liquefaciens</name>
    <dbReference type="NCBI Taxonomy" id="33918"/>
    <lineage>
        <taxon>Bacteria</taxon>
        <taxon>Bacillati</taxon>
        <taxon>Actinomycetota</taxon>
        <taxon>Actinomycetes</taxon>
        <taxon>Micrococcales</taxon>
        <taxon>Microbacteriaceae</taxon>
        <taxon>Microbacterium</taxon>
    </lineage>
</organism>
<evidence type="ECO:0000313" key="1">
    <source>
        <dbReference type="EMBL" id="UTT53198.1"/>
    </source>
</evidence>
<reference evidence="1" key="1">
    <citation type="submission" date="2022-07" db="EMBL/GenBank/DDBJ databases">
        <title>Complete genome of DND4.</title>
        <authorList>
            <person name="Cao G."/>
        </authorList>
    </citation>
    <scope>NUCLEOTIDE SEQUENCE</scope>
    <source>
        <strain evidence="1">DND4</strain>
    </source>
</reference>
<protein>
    <submittedName>
        <fullName evidence="1">Uncharacterized protein</fullName>
    </submittedName>
</protein>
<sequence length="219" mass="24622">MSAISALTDRTAVEDALAEFDRIGRFAFLERYGFGEAKEYFLVTETGNYDSKAVFAAAYERQYGTRLTSADFSGGKQGAGRWLSDLGYTIEGMDSKEERLTFDSFEAALNAFHLAVENINAARDFVSNREFVSFYLPPSRQYIAMVPRGGSRPTAWINKGYVWFKNDDGTQDGIAFPYNKLRDGGRNSRQRRREEAERRICPTPGCGMVLPPNGICDYC</sequence>
<keyword evidence="2" id="KW-1185">Reference proteome</keyword>
<accession>A0ACD4B6H6</accession>